<feature type="domain" description="Golgi pH regulator conserved" evidence="11">
    <location>
        <begin position="140"/>
        <end position="205"/>
    </location>
</feature>
<keyword evidence="5 9" id="KW-0472">Membrane</keyword>
<comment type="catalytic activity">
    <reaction evidence="8">
        <text>fluoride(in) = fluoride(out)</text>
        <dbReference type="Rhea" id="RHEA:76159"/>
        <dbReference type="ChEBI" id="CHEBI:17051"/>
    </reaction>
</comment>
<sequence>LWLLPLNISIILSQVLFFGFGWLFFMRQLFKDYEVRQYVVQVVFSVTFAFSCTMFELIIFEILGALSSRYFHWKLNLYVILLVLIFVVPFYIGYFVVSNIRLLQRQRLLFACMVWFTFMYFFWKLGDPFPILSPKHGILSIEQLISRVGVIGVTLMALLSGFGAVNCPYTYMSYFLRNVTDSDILALERRLLQTMDMIVSKKKRIAMTRRQMYQRGEDQNKQTGFWNMIKSVTSTQAGSENLSLIQQEVDALEELSRQLFLETVDLQATKERIEYSKTFQGKYFNFLGYFFSIYCVWKIFMVKFWSQHISFILVGIIIVTSIRGLLITLTKFFYAISSSKSSNVIVLVLAQIMGMYFVSSVLLMRMSMPLEYRSIVSEVLGELQFNFYHRWFDVIFLVSALSSILFLYLAHKQAPEKHMAL</sequence>
<dbReference type="Pfam" id="PF12537">
    <property type="entry name" value="GPHR_N"/>
    <property type="match status" value="1"/>
</dbReference>
<keyword evidence="13" id="KW-1185">Reference proteome</keyword>
<evidence type="ECO:0000256" key="6">
    <source>
        <dbReference type="ARBA" id="ARBA00024145"/>
    </source>
</evidence>
<evidence type="ECO:0000313" key="12">
    <source>
        <dbReference type="Ensembl" id="ENSMAMP00000048289.1"/>
    </source>
</evidence>
<evidence type="ECO:0000256" key="8">
    <source>
        <dbReference type="ARBA" id="ARBA00044702"/>
    </source>
</evidence>
<dbReference type="Ensembl" id="ENSMAMT00000040110.1">
    <property type="protein sequence ID" value="ENSMAMP00000048289.1"/>
    <property type="gene ID" value="ENSMAMG00000014945.2"/>
</dbReference>
<feature type="transmembrane region" description="Helical" evidence="9">
    <location>
        <begin position="6"/>
        <end position="26"/>
    </location>
</feature>
<dbReference type="GO" id="GO:0051452">
    <property type="term" value="P:intracellular pH reduction"/>
    <property type="evidence" value="ECO:0007669"/>
    <property type="project" value="TreeGrafter"/>
</dbReference>
<organism evidence="12 13">
    <name type="scientific">Mastacembelus armatus</name>
    <name type="common">zig-zag eel</name>
    <dbReference type="NCBI Taxonomy" id="205130"/>
    <lineage>
        <taxon>Eukaryota</taxon>
        <taxon>Metazoa</taxon>
        <taxon>Chordata</taxon>
        <taxon>Craniata</taxon>
        <taxon>Vertebrata</taxon>
        <taxon>Euteleostomi</taxon>
        <taxon>Actinopterygii</taxon>
        <taxon>Neopterygii</taxon>
        <taxon>Teleostei</taxon>
        <taxon>Neoteleostei</taxon>
        <taxon>Acanthomorphata</taxon>
        <taxon>Anabantaria</taxon>
        <taxon>Synbranchiformes</taxon>
        <taxon>Mastacembelidae</taxon>
        <taxon>Mastacembelus</taxon>
    </lineage>
</organism>
<evidence type="ECO:0008006" key="14">
    <source>
        <dbReference type="Google" id="ProtNLM"/>
    </source>
</evidence>
<accession>A0A7N8XB06</accession>
<evidence type="ECO:0000256" key="1">
    <source>
        <dbReference type="ARBA" id="ARBA00004141"/>
    </source>
</evidence>
<feature type="domain" description="Abscisic acid G-protein coupled receptor-like" evidence="10">
    <location>
        <begin position="304"/>
        <end position="412"/>
    </location>
</feature>
<comment type="similarity">
    <text evidence="2">Belongs to the Golgi pH regulator (TC 1.A.38) family.</text>
</comment>
<dbReference type="InterPro" id="IPR015672">
    <property type="entry name" value="GPHR/GTG"/>
</dbReference>
<feature type="transmembrane region" description="Helical" evidence="9">
    <location>
        <begin position="38"/>
        <end position="63"/>
    </location>
</feature>
<dbReference type="PANTHER" id="PTHR15948:SF0">
    <property type="entry name" value="GOLGI PH REGULATOR A-RELATED"/>
    <property type="match status" value="1"/>
</dbReference>
<dbReference type="PANTHER" id="PTHR15948">
    <property type="entry name" value="G-PROTEIN COUPLED RECEPTOR 89-RELATED"/>
    <property type="match status" value="1"/>
</dbReference>
<feature type="transmembrane region" description="Helical" evidence="9">
    <location>
        <begin position="108"/>
        <end position="125"/>
    </location>
</feature>
<evidence type="ECO:0000259" key="10">
    <source>
        <dbReference type="Pfam" id="PF12430"/>
    </source>
</evidence>
<evidence type="ECO:0000256" key="5">
    <source>
        <dbReference type="ARBA" id="ARBA00023136"/>
    </source>
</evidence>
<dbReference type="GO" id="GO:0032580">
    <property type="term" value="C:Golgi cisterna membrane"/>
    <property type="evidence" value="ECO:0007669"/>
    <property type="project" value="TreeGrafter"/>
</dbReference>
<proteinExistence type="inferred from homology"/>
<evidence type="ECO:0000313" key="13">
    <source>
        <dbReference type="Proteomes" id="UP000261640"/>
    </source>
</evidence>
<comment type="subcellular location">
    <subcellularLocation>
        <location evidence="1">Membrane</location>
        <topology evidence="1">Multi-pass membrane protein</topology>
    </subcellularLocation>
</comment>
<feature type="transmembrane region" description="Helical" evidence="9">
    <location>
        <begin position="388"/>
        <end position="409"/>
    </location>
</feature>
<dbReference type="GO" id="GO:0008308">
    <property type="term" value="F:voltage-gated monoatomic anion channel activity"/>
    <property type="evidence" value="ECO:0007669"/>
    <property type="project" value="TreeGrafter"/>
</dbReference>
<evidence type="ECO:0000256" key="3">
    <source>
        <dbReference type="ARBA" id="ARBA00022692"/>
    </source>
</evidence>
<name>A0A7N8XB06_9TELE</name>
<dbReference type="InterPro" id="IPR022535">
    <property type="entry name" value="Golgi_pH-regulator_cons_dom"/>
</dbReference>
<comment type="catalytic activity">
    <reaction evidence="7">
        <text>bromide(in) = bromide(out)</text>
        <dbReference type="Rhea" id="RHEA:75383"/>
        <dbReference type="ChEBI" id="CHEBI:15858"/>
    </reaction>
</comment>
<feature type="transmembrane region" description="Helical" evidence="9">
    <location>
        <begin position="311"/>
        <end position="334"/>
    </location>
</feature>
<keyword evidence="3 9" id="KW-0812">Transmembrane</keyword>
<evidence type="ECO:0000256" key="7">
    <source>
        <dbReference type="ARBA" id="ARBA00035085"/>
    </source>
</evidence>
<evidence type="ECO:0000256" key="9">
    <source>
        <dbReference type="SAM" id="Phobius"/>
    </source>
</evidence>
<dbReference type="AlphaFoldDB" id="A0A7N8XB06"/>
<protein>
    <recommendedName>
        <fullName evidence="14">G protein-coupled receptor 89B</fullName>
    </recommendedName>
</protein>
<reference evidence="12" key="1">
    <citation type="submission" date="2025-08" db="UniProtKB">
        <authorList>
            <consortium name="Ensembl"/>
        </authorList>
    </citation>
    <scope>IDENTIFICATION</scope>
</reference>
<dbReference type="InterPro" id="IPR025969">
    <property type="entry name" value="ABA_GPCR_dom"/>
</dbReference>
<feature type="transmembrane region" description="Helical" evidence="9">
    <location>
        <begin position="75"/>
        <end position="96"/>
    </location>
</feature>
<reference evidence="12" key="2">
    <citation type="submission" date="2025-09" db="UniProtKB">
        <authorList>
            <consortium name="Ensembl"/>
        </authorList>
    </citation>
    <scope>IDENTIFICATION</scope>
</reference>
<dbReference type="GeneTree" id="ENSGT00390000000684"/>
<feature type="transmembrane region" description="Helical" evidence="9">
    <location>
        <begin position="286"/>
        <end position="305"/>
    </location>
</feature>
<evidence type="ECO:0000256" key="4">
    <source>
        <dbReference type="ARBA" id="ARBA00022989"/>
    </source>
</evidence>
<evidence type="ECO:0000256" key="2">
    <source>
        <dbReference type="ARBA" id="ARBA00009478"/>
    </source>
</evidence>
<comment type="catalytic activity">
    <reaction evidence="6">
        <text>iodide(out) = iodide(in)</text>
        <dbReference type="Rhea" id="RHEA:66324"/>
        <dbReference type="ChEBI" id="CHEBI:16382"/>
    </reaction>
</comment>
<evidence type="ECO:0000259" key="11">
    <source>
        <dbReference type="Pfam" id="PF12537"/>
    </source>
</evidence>
<feature type="transmembrane region" description="Helical" evidence="9">
    <location>
        <begin position="346"/>
        <end position="368"/>
    </location>
</feature>
<dbReference type="Proteomes" id="UP000261640">
    <property type="component" value="Unplaced"/>
</dbReference>
<keyword evidence="4 9" id="KW-1133">Transmembrane helix</keyword>
<feature type="transmembrane region" description="Helical" evidence="9">
    <location>
        <begin position="145"/>
        <end position="167"/>
    </location>
</feature>
<dbReference type="Pfam" id="PF12430">
    <property type="entry name" value="ABA_GPCR"/>
    <property type="match status" value="1"/>
</dbReference>